<evidence type="ECO:0000256" key="2">
    <source>
        <dbReference type="ARBA" id="ARBA00023125"/>
    </source>
</evidence>
<dbReference type="Proteomes" id="UP000278886">
    <property type="component" value="Chromosome"/>
</dbReference>
<keyword evidence="3" id="KW-0233">DNA recombination</keyword>
<evidence type="ECO:0000259" key="5">
    <source>
        <dbReference type="PROSITE" id="PS51898"/>
    </source>
</evidence>
<dbReference type="GO" id="GO:0006310">
    <property type="term" value="P:DNA recombination"/>
    <property type="evidence" value="ECO:0007669"/>
    <property type="project" value="UniProtKB-KW"/>
</dbReference>
<keyword evidence="8" id="KW-1185">Reference proteome</keyword>
<dbReference type="InterPro" id="IPR010998">
    <property type="entry name" value="Integrase_recombinase_N"/>
</dbReference>
<dbReference type="InterPro" id="IPR011010">
    <property type="entry name" value="DNA_brk_join_enz"/>
</dbReference>
<dbReference type="PANTHER" id="PTHR30349">
    <property type="entry name" value="PHAGE INTEGRASE-RELATED"/>
    <property type="match status" value="1"/>
</dbReference>
<evidence type="ECO:0000313" key="7">
    <source>
        <dbReference type="EMBL" id="AYF97003.1"/>
    </source>
</evidence>
<dbReference type="PANTHER" id="PTHR30349:SF64">
    <property type="entry name" value="PROPHAGE INTEGRASE INTD-RELATED"/>
    <property type="match status" value="1"/>
</dbReference>
<dbReference type="GO" id="GO:0003677">
    <property type="term" value="F:DNA binding"/>
    <property type="evidence" value="ECO:0007669"/>
    <property type="project" value="UniProtKB-UniRule"/>
</dbReference>
<reference evidence="8" key="1">
    <citation type="submission" date="2018-09" db="EMBL/GenBank/DDBJ databases">
        <title>Genome sequencing of strain 2DFWR-13.</title>
        <authorList>
            <person name="Heo J."/>
            <person name="Kim S.-J."/>
            <person name="Kwon S.-W."/>
        </authorList>
    </citation>
    <scope>NUCLEOTIDE SEQUENCE [LARGE SCALE GENOMIC DNA]</scope>
    <source>
        <strain evidence="8">2DFWR-13</strain>
    </source>
</reference>
<dbReference type="RefSeq" id="WP_120761354.1">
    <property type="nucleotide sequence ID" value="NZ_CP032630.1"/>
</dbReference>
<feature type="domain" description="Tyr recombinase" evidence="5">
    <location>
        <begin position="167"/>
        <end position="370"/>
    </location>
</feature>
<dbReference type="CDD" id="cd01189">
    <property type="entry name" value="INT_ICEBs1_C_like"/>
    <property type="match status" value="1"/>
</dbReference>
<dbReference type="Pfam" id="PF00589">
    <property type="entry name" value="Phage_integrase"/>
    <property type="match status" value="1"/>
</dbReference>
<protein>
    <submittedName>
        <fullName evidence="7">Site-specific integrase</fullName>
    </submittedName>
</protein>
<dbReference type="OrthoDB" id="1822491at2"/>
<dbReference type="GO" id="GO:0015074">
    <property type="term" value="P:DNA integration"/>
    <property type="evidence" value="ECO:0007669"/>
    <property type="project" value="InterPro"/>
</dbReference>
<feature type="domain" description="Core-binding (CB)" evidence="6">
    <location>
        <begin position="61"/>
        <end position="143"/>
    </location>
</feature>
<evidence type="ECO:0000256" key="3">
    <source>
        <dbReference type="ARBA" id="ARBA00023172"/>
    </source>
</evidence>
<evidence type="ECO:0000256" key="4">
    <source>
        <dbReference type="PROSITE-ProRule" id="PRU01248"/>
    </source>
</evidence>
<gene>
    <name evidence="7" type="ORF">D7I47_01190</name>
</gene>
<name>A0A387B3K7_9MICO</name>
<proteinExistence type="inferred from homology"/>
<dbReference type="PROSITE" id="PS51898">
    <property type="entry name" value="TYR_RECOMBINASE"/>
    <property type="match status" value="1"/>
</dbReference>
<sequence length="378" mass="42101">MAHITEVGRKKGTAFEVHWRDADVKKMRTFRLRKEAEKFAARVELEKAEGRSTEPLISRGQTVAQVIEASLAASAQRLKPGTLAGYRTLYAAQIAPRFGAKRIAGVGSQEIEKWIADLVKAGLAPNTVHNYYVALNKLFRYALRHRLIAHNPCEAVELPKVTVREDFAPVFLTAAQVETIAAELDKTKPLGTLIRFAAYTGLRAAEIAGLRVRDVNLAAGHIEVRQTVKRLGREWVVGTPKSARSTRQVPLLNRALVTELRTVLLSNPNSGDPDALFWPGRANGSRRLDWTRPIDVGGVRQYYLVPAAQRLKIVGHMRMHDLRHTYASLMLAAGFKPYEVSRWMGHANVSTTDGIYGHLYPSDYTDQIARFEAFVADG</sequence>
<dbReference type="Gene3D" id="1.10.443.10">
    <property type="entry name" value="Intergrase catalytic core"/>
    <property type="match status" value="1"/>
</dbReference>
<dbReference type="PROSITE" id="PS51900">
    <property type="entry name" value="CB"/>
    <property type="match status" value="1"/>
</dbReference>
<dbReference type="EMBL" id="CP032630">
    <property type="protein sequence ID" value="AYF97003.1"/>
    <property type="molecule type" value="Genomic_DNA"/>
</dbReference>
<dbReference type="InterPro" id="IPR044068">
    <property type="entry name" value="CB"/>
</dbReference>
<dbReference type="InterPro" id="IPR050090">
    <property type="entry name" value="Tyrosine_recombinase_XerCD"/>
</dbReference>
<dbReference type="InterPro" id="IPR013762">
    <property type="entry name" value="Integrase-like_cat_sf"/>
</dbReference>
<dbReference type="AlphaFoldDB" id="A0A387B3K7"/>
<evidence type="ECO:0000313" key="8">
    <source>
        <dbReference type="Proteomes" id="UP000278886"/>
    </source>
</evidence>
<evidence type="ECO:0000259" key="6">
    <source>
        <dbReference type="PROSITE" id="PS51900"/>
    </source>
</evidence>
<keyword evidence="2 4" id="KW-0238">DNA-binding</keyword>
<accession>A0A387B3K7</accession>
<dbReference type="KEGG" id="lyd:D7I47_01190"/>
<comment type="similarity">
    <text evidence="1">Belongs to the 'phage' integrase family.</text>
</comment>
<organism evidence="7 8">
    <name type="scientific">Protaetiibacter intestinalis</name>
    <dbReference type="NCBI Taxonomy" id="2419774"/>
    <lineage>
        <taxon>Bacteria</taxon>
        <taxon>Bacillati</taxon>
        <taxon>Actinomycetota</taxon>
        <taxon>Actinomycetes</taxon>
        <taxon>Micrococcales</taxon>
        <taxon>Microbacteriaceae</taxon>
        <taxon>Protaetiibacter</taxon>
    </lineage>
</organism>
<evidence type="ECO:0000256" key="1">
    <source>
        <dbReference type="ARBA" id="ARBA00008857"/>
    </source>
</evidence>
<dbReference type="Gene3D" id="1.10.150.130">
    <property type="match status" value="1"/>
</dbReference>
<dbReference type="SUPFAM" id="SSF56349">
    <property type="entry name" value="DNA breaking-rejoining enzymes"/>
    <property type="match status" value="1"/>
</dbReference>
<dbReference type="InterPro" id="IPR002104">
    <property type="entry name" value="Integrase_catalytic"/>
</dbReference>